<keyword evidence="3" id="KW-1185">Reference proteome</keyword>
<dbReference type="InterPro" id="IPR032466">
    <property type="entry name" value="Metal_Hydrolase"/>
</dbReference>
<evidence type="ECO:0000313" key="2">
    <source>
        <dbReference type="EMBL" id="NMI00637.1"/>
    </source>
</evidence>
<reference evidence="2 3" key="1">
    <citation type="submission" date="2020-04" db="EMBL/GenBank/DDBJ databases">
        <authorList>
            <person name="Klaysubun C."/>
            <person name="Duangmal K."/>
            <person name="Lipun K."/>
        </authorList>
    </citation>
    <scope>NUCLEOTIDE SEQUENCE [LARGE SCALE GENOMIC DNA]</scope>
    <source>
        <strain evidence="2 3">K10HN5</strain>
    </source>
</reference>
<organism evidence="2 3">
    <name type="scientific">Pseudonocardia acidicola</name>
    <dbReference type="NCBI Taxonomy" id="2724939"/>
    <lineage>
        <taxon>Bacteria</taxon>
        <taxon>Bacillati</taxon>
        <taxon>Actinomycetota</taxon>
        <taxon>Actinomycetes</taxon>
        <taxon>Pseudonocardiales</taxon>
        <taxon>Pseudonocardiaceae</taxon>
        <taxon>Pseudonocardia</taxon>
    </lineage>
</organism>
<dbReference type="InterPro" id="IPR011059">
    <property type="entry name" value="Metal-dep_hydrolase_composite"/>
</dbReference>
<feature type="domain" description="Amidohydrolase-related" evidence="1">
    <location>
        <begin position="60"/>
        <end position="391"/>
    </location>
</feature>
<accession>A0ABX1SJT1</accession>
<dbReference type="Gene3D" id="3.20.20.140">
    <property type="entry name" value="Metal-dependent hydrolases"/>
    <property type="match status" value="1"/>
</dbReference>
<dbReference type="Proteomes" id="UP000820669">
    <property type="component" value="Unassembled WGS sequence"/>
</dbReference>
<gene>
    <name evidence="2" type="ORF">HF526_25500</name>
</gene>
<dbReference type="PANTHER" id="PTHR43135:SF3">
    <property type="entry name" value="ALPHA-D-RIBOSE 1-METHYLPHOSPHONATE 5-TRIPHOSPHATE DIPHOSPHATASE"/>
    <property type="match status" value="1"/>
</dbReference>
<comment type="caution">
    <text evidence="2">The sequence shown here is derived from an EMBL/GenBank/DDBJ whole genome shotgun (WGS) entry which is preliminary data.</text>
</comment>
<protein>
    <submittedName>
        <fullName evidence="2">Amidohydrolase family protein</fullName>
    </submittedName>
</protein>
<dbReference type="Pfam" id="PF01979">
    <property type="entry name" value="Amidohydro_1"/>
    <property type="match status" value="1"/>
</dbReference>
<name>A0ABX1SJT1_9PSEU</name>
<dbReference type="InterPro" id="IPR006680">
    <property type="entry name" value="Amidohydro-rel"/>
</dbReference>
<evidence type="ECO:0000313" key="3">
    <source>
        <dbReference type="Proteomes" id="UP000820669"/>
    </source>
</evidence>
<dbReference type="SUPFAM" id="SSF51338">
    <property type="entry name" value="Composite domain of metallo-dependent hydrolases"/>
    <property type="match status" value="2"/>
</dbReference>
<proteinExistence type="predicted"/>
<dbReference type="SUPFAM" id="SSF51556">
    <property type="entry name" value="Metallo-dependent hydrolases"/>
    <property type="match status" value="1"/>
</dbReference>
<dbReference type="PANTHER" id="PTHR43135">
    <property type="entry name" value="ALPHA-D-RIBOSE 1-METHYLPHOSPHONATE 5-TRIPHOSPHATE DIPHOSPHATASE"/>
    <property type="match status" value="1"/>
</dbReference>
<dbReference type="Gene3D" id="2.30.40.10">
    <property type="entry name" value="Urease, subunit C, domain 1"/>
    <property type="match status" value="1"/>
</dbReference>
<dbReference type="EMBL" id="JAAXLA010000061">
    <property type="protein sequence ID" value="NMI00637.1"/>
    <property type="molecule type" value="Genomic_DNA"/>
</dbReference>
<dbReference type="RefSeq" id="WP_169384101.1">
    <property type="nucleotide sequence ID" value="NZ_JAAXLA010000061.1"/>
</dbReference>
<sequence>MNKELIVTAGRVLAAPDGAPLHDGAVLVATDGTISAIGTQAEVVQLASPDVDRWDFPDKTVLPGLVNCHIHLAFDASADPAATLRNTDDVALLAAMTERAGQLLDAGITTARDLGDRGGLAAQLRNAIGAGTAAGPRILTAGAPLTVVGGHCWFLGGEVTGDASIRAAVADHAAYGVDVIKVMVSGGHMTPGGAAMWEPQFDARQLEVVVDAAREVGLPVAAHAHGTDSIIACVEAGVDTIEHCTWLVGHPAEGRYGTPDHVAEMIAAAGIYVCPARSSNWETFKRLDSLLDRLAWMDRHGLKVVAGTDAGVTGSFFDDFARSLGLYARAGWSPARVLAMATTEAAAAIGLADSIGQLKPGFSADLIAVDGDPLADLDALGRVRFVLARGRVHLPPAASGSQQHAAAGG</sequence>
<evidence type="ECO:0000259" key="1">
    <source>
        <dbReference type="Pfam" id="PF01979"/>
    </source>
</evidence>
<dbReference type="InterPro" id="IPR051781">
    <property type="entry name" value="Metallo-dep_Hydrolase"/>
</dbReference>